<dbReference type="EMBL" id="JACHCB010000010">
    <property type="protein sequence ID" value="MBB6111014.1"/>
    <property type="molecule type" value="Genomic_DNA"/>
</dbReference>
<sequence>MPGRDTGNILLIQTLIMNLFKKLSREEMKKVKGGTSTDKCTADCIRDVPACKISGPNLPLKDGICTEYACLLGGTGWKCM</sequence>
<evidence type="ECO:0008006" key="3">
    <source>
        <dbReference type="Google" id="ProtNLM"/>
    </source>
</evidence>
<dbReference type="Proteomes" id="UP000541583">
    <property type="component" value="Unassembled WGS sequence"/>
</dbReference>
<reference evidence="1 2" key="1">
    <citation type="submission" date="2020-08" db="EMBL/GenBank/DDBJ databases">
        <title>Genomic Encyclopedia of Type Strains, Phase IV (KMG-V): Genome sequencing to study the core and pangenomes of soil and plant-associated prokaryotes.</title>
        <authorList>
            <person name="Whitman W."/>
        </authorList>
    </citation>
    <scope>NUCLEOTIDE SEQUENCE [LARGE SCALE GENOMIC DNA]</scope>
    <source>
        <strain evidence="1 2">ANJLi2</strain>
    </source>
</reference>
<keyword evidence="2" id="KW-1185">Reference proteome</keyword>
<organism evidence="1 2">
    <name type="scientific">Mucilaginibacter lappiensis</name>
    <dbReference type="NCBI Taxonomy" id="354630"/>
    <lineage>
        <taxon>Bacteria</taxon>
        <taxon>Pseudomonadati</taxon>
        <taxon>Bacteroidota</taxon>
        <taxon>Sphingobacteriia</taxon>
        <taxon>Sphingobacteriales</taxon>
        <taxon>Sphingobacteriaceae</taxon>
        <taxon>Mucilaginibacter</taxon>
    </lineage>
</organism>
<evidence type="ECO:0000313" key="2">
    <source>
        <dbReference type="Proteomes" id="UP000541583"/>
    </source>
</evidence>
<protein>
    <recommendedName>
        <fullName evidence="3">Bacteriocin-type signal sequence-containing protein</fullName>
    </recommendedName>
</protein>
<accession>A0ABR6PP85</accession>
<dbReference type="NCBIfam" id="NF047798">
    <property type="entry name" value="leader_Chryseo"/>
    <property type="match status" value="1"/>
</dbReference>
<comment type="caution">
    <text evidence="1">The sequence shown here is derived from an EMBL/GenBank/DDBJ whole genome shotgun (WGS) entry which is preliminary data.</text>
</comment>
<proteinExistence type="predicted"/>
<gene>
    <name evidence="1" type="ORF">HDF23_003781</name>
</gene>
<evidence type="ECO:0000313" key="1">
    <source>
        <dbReference type="EMBL" id="MBB6111014.1"/>
    </source>
</evidence>
<name>A0ABR6PP85_9SPHI</name>
<dbReference type="InterPro" id="IPR058074">
    <property type="entry name" value="Bacteriocin-like"/>
</dbReference>